<comment type="caution">
    <text evidence="2">The sequence shown here is derived from an EMBL/GenBank/DDBJ whole genome shotgun (WGS) entry which is preliminary data.</text>
</comment>
<organism evidence="2 3">
    <name type="scientific">Cryobacterium zongtaii</name>
    <dbReference type="NCBI Taxonomy" id="1259217"/>
    <lineage>
        <taxon>Bacteria</taxon>
        <taxon>Bacillati</taxon>
        <taxon>Actinomycetota</taxon>
        <taxon>Actinomycetes</taxon>
        <taxon>Micrococcales</taxon>
        <taxon>Microbacteriaceae</taxon>
        <taxon>Cryobacterium</taxon>
    </lineage>
</organism>
<evidence type="ECO:0000313" key="2">
    <source>
        <dbReference type="EMBL" id="POH66389.1"/>
    </source>
</evidence>
<reference evidence="2 3" key="1">
    <citation type="submission" date="2018-01" db="EMBL/GenBank/DDBJ databases">
        <title>Cryobacterium sp. nov., from glaciers in China.</title>
        <authorList>
            <person name="Liu Q."/>
            <person name="Xin Y.-H."/>
        </authorList>
    </citation>
    <scope>NUCLEOTIDE SEQUENCE [LARGE SCALE GENOMIC DNA]</scope>
    <source>
        <strain evidence="2 3">TMB1-8</strain>
    </source>
</reference>
<sequence>MRAAVYRRFGPADVVSVEEIPTPAPGPQEVLIRVLASTVSAADHRARSHDVPKGLGLLAGAGLGFFRPRRRVLGMDAAGVVAAVGEKVTRFAPGDEVIAMLGAKFGGHAEYARIGQDGPITAKPAGLGFDESVALVFGGITARVFLNRADIQPGARVLVNGASGAVGTAAVQLAKNLGAHVTAVCAARNAALVTDLGADRVIDYQSSDFTTGSDTYDVIMDCVGNASFDRVQRLITPGGALLAVITDLTGLLRAKSRTRRSGKLVSASGVDYRAEDLRFLVGLAEQGTLRPVIDRSYDLDEIVAAHRFVDAGHKRGSVVLRISGSS</sequence>
<protein>
    <submittedName>
        <fullName evidence="2">NAD(P)-dependent alcohol dehydrogenase</fullName>
    </submittedName>
</protein>
<dbReference type="EMBL" id="PPXF01000037">
    <property type="protein sequence ID" value="POH66389.1"/>
    <property type="molecule type" value="Genomic_DNA"/>
</dbReference>
<dbReference type="InterPro" id="IPR052733">
    <property type="entry name" value="Chloroplast_QOR"/>
</dbReference>
<dbReference type="Gene3D" id="3.90.180.10">
    <property type="entry name" value="Medium-chain alcohol dehydrogenases, catalytic domain"/>
    <property type="match status" value="1"/>
</dbReference>
<evidence type="ECO:0000259" key="1">
    <source>
        <dbReference type="SMART" id="SM00829"/>
    </source>
</evidence>
<dbReference type="InterPro" id="IPR013154">
    <property type="entry name" value="ADH-like_N"/>
</dbReference>
<evidence type="ECO:0000313" key="3">
    <source>
        <dbReference type="Proteomes" id="UP000237104"/>
    </source>
</evidence>
<dbReference type="CDD" id="cd08267">
    <property type="entry name" value="MDR1"/>
    <property type="match status" value="1"/>
</dbReference>
<dbReference type="SUPFAM" id="SSF50129">
    <property type="entry name" value="GroES-like"/>
    <property type="match status" value="1"/>
</dbReference>
<dbReference type="Gene3D" id="3.40.50.720">
    <property type="entry name" value="NAD(P)-binding Rossmann-like Domain"/>
    <property type="match status" value="1"/>
</dbReference>
<dbReference type="RefSeq" id="WP_103430848.1">
    <property type="nucleotide sequence ID" value="NZ_PPXF01000037.1"/>
</dbReference>
<dbReference type="AlphaFoldDB" id="A0A2S3ZGF7"/>
<dbReference type="InterPro" id="IPR020843">
    <property type="entry name" value="ER"/>
</dbReference>
<dbReference type="InterPro" id="IPR011032">
    <property type="entry name" value="GroES-like_sf"/>
</dbReference>
<gene>
    <name evidence="2" type="ORF">C3B59_08135</name>
</gene>
<name>A0A2S3ZGF7_9MICO</name>
<proteinExistence type="predicted"/>
<dbReference type="PANTHER" id="PTHR44013">
    <property type="entry name" value="ZINC-TYPE ALCOHOL DEHYDROGENASE-LIKE PROTEIN C16A3.02C"/>
    <property type="match status" value="1"/>
</dbReference>
<dbReference type="SMART" id="SM00829">
    <property type="entry name" value="PKS_ER"/>
    <property type="match status" value="1"/>
</dbReference>
<dbReference type="Pfam" id="PF13602">
    <property type="entry name" value="ADH_zinc_N_2"/>
    <property type="match status" value="1"/>
</dbReference>
<dbReference type="Proteomes" id="UP000237104">
    <property type="component" value="Unassembled WGS sequence"/>
</dbReference>
<dbReference type="GO" id="GO:0016491">
    <property type="term" value="F:oxidoreductase activity"/>
    <property type="evidence" value="ECO:0007669"/>
    <property type="project" value="InterPro"/>
</dbReference>
<dbReference type="SUPFAM" id="SSF51735">
    <property type="entry name" value="NAD(P)-binding Rossmann-fold domains"/>
    <property type="match status" value="1"/>
</dbReference>
<dbReference type="InterPro" id="IPR036291">
    <property type="entry name" value="NAD(P)-bd_dom_sf"/>
</dbReference>
<dbReference type="PANTHER" id="PTHR44013:SF1">
    <property type="entry name" value="ZINC-TYPE ALCOHOL DEHYDROGENASE-LIKE PROTEIN C16A3.02C"/>
    <property type="match status" value="1"/>
</dbReference>
<dbReference type="OrthoDB" id="9790818at2"/>
<feature type="domain" description="Enoyl reductase (ER)" evidence="1">
    <location>
        <begin position="10"/>
        <end position="320"/>
    </location>
</feature>
<dbReference type="Pfam" id="PF08240">
    <property type="entry name" value="ADH_N"/>
    <property type="match status" value="1"/>
</dbReference>
<accession>A0A2S3ZGF7</accession>